<evidence type="ECO:0000256" key="6">
    <source>
        <dbReference type="ARBA" id="ARBA00023157"/>
    </source>
</evidence>
<dbReference type="InterPro" id="IPR050824">
    <property type="entry name" value="Thiol_disulfide_DsbA"/>
</dbReference>
<keyword evidence="4" id="KW-0732">Signal</keyword>
<dbReference type="Gene3D" id="3.40.30.10">
    <property type="entry name" value="Glutaredoxin"/>
    <property type="match status" value="1"/>
</dbReference>
<dbReference type="GO" id="GO:0042597">
    <property type="term" value="C:periplasmic space"/>
    <property type="evidence" value="ECO:0007669"/>
    <property type="project" value="UniProtKB-SubCell"/>
</dbReference>
<dbReference type="InterPro" id="IPR023205">
    <property type="entry name" value="DsbA/DsbL"/>
</dbReference>
<organism evidence="9">
    <name type="scientific">mine drainage metagenome</name>
    <dbReference type="NCBI Taxonomy" id="410659"/>
    <lineage>
        <taxon>unclassified sequences</taxon>
        <taxon>metagenomes</taxon>
        <taxon>ecological metagenomes</taxon>
    </lineage>
</organism>
<protein>
    <recommendedName>
        <fullName evidence="3">Thiol:disulfide interchange protein DsbA</fullName>
    </recommendedName>
</protein>
<evidence type="ECO:0000256" key="5">
    <source>
        <dbReference type="ARBA" id="ARBA00022764"/>
    </source>
</evidence>
<evidence type="ECO:0000256" key="1">
    <source>
        <dbReference type="ARBA" id="ARBA00004418"/>
    </source>
</evidence>
<dbReference type="PANTHER" id="PTHR35891">
    <property type="entry name" value="THIOL:DISULFIDE INTERCHANGE PROTEIN DSBA"/>
    <property type="match status" value="1"/>
</dbReference>
<accession>A0A1J5RCU5</accession>
<gene>
    <name evidence="9" type="primary">dsbA_7</name>
    <name evidence="9" type="ORF">GALL_306500</name>
</gene>
<evidence type="ECO:0000313" key="9">
    <source>
        <dbReference type="EMBL" id="OIQ87483.1"/>
    </source>
</evidence>
<comment type="subcellular location">
    <subcellularLocation>
        <location evidence="1">Periplasm</location>
    </subcellularLocation>
</comment>
<comment type="caution">
    <text evidence="9">The sequence shown here is derived from an EMBL/GenBank/DDBJ whole genome shotgun (WGS) entry which is preliminary data.</text>
</comment>
<keyword evidence="6" id="KW-1015">Disulfide bond</keyword>
<dbReference type="InterPro" id="IPR013766">
    <property type="entry name" value="Thioredoxin_domain"/>
</dbReference>
<dbReference type="PIRSF" id="PIRSF001488">
    <property type="entry name" value="Tdi_protein"/>
    <property type="match status" value="1"/>
</dbReference>
<dbReference type="PANTHER" id="PTHR35891:SF3">
    <property type="entry name" value="THIOL:DISULFIDE INTERCHANGE PROTEIN DSBL"/>
    <property type="match status" value="1"/>
</dbReference>
<dbReference type="PROSITE" id="PS51352">
    <property type="entry name" value="THIOREDOXIN_2"/>
    <property type="match status" value="1"/>
</dbReference>
<evidence type="ECO:0000256" key="4">
    <source>
        <dbReference type="ARBA" id="ARBA00022729"/>
    </source>
</evidence>
<dbReference type="EMBL" id="MLJW01000420">
    <property type="protein sequence ID" value="OIQ87483.1"/>
    <property type="molecule type" value="Genomic_DNA"/>
</dbReference>
<evidence type="ECO:0000256" key="3">
    <source>
        <dbReference type="ARBA" id="ARBA00013831"/>
    </source>
</evidence>
<name>A0A1J5RCU5_9ZZZZ</name>
<reference evidence="9" key="1">
    <citation type="submission" date="2016-10" db="EMBL/GenBank/DDBJ databases">
        <title>Sequence of Gallionella enrichment culture.</title>
        <authorList>
            <person name="Poehlein A."/>
            <person name="Muehling M."/>
            <person name="Daniel R."/>
        </authorList>
    </citation>
    <scope>NUCLEOTIDE SEQUENCE</scope>
</reference>
<feature type="domain" description="Thioredoxin" evidence="8">
    <location>
        <begin position="11"/>
        <end position="202"/>
    </location>
</feature>
<dbReference type="AlphaFoldDB" id="A0A1J5RCU5"/>
<dbReference type="SUPFAM" id="SSF52833">
    <property type="entry name" value="Thioredoxin-like"/>
    <property type="match status" value="1"/>
</dbReference>
<dbReference type="Pfam" id="PF01323">
    <property type="entry name" value="DSBA"/>
    <property type="match status" value="1"/>
</dbReference>
<dbReference type="InterPro" id="IPR036249">
    <property type="entry name" value="Thioredoxin-like_sf"/>
</dbReference>
<comment type="similarity">
    <text evidence="2">Belongs to the thioredoxin family. DsbA subfamily.</text>
</comment>
<dbReference type="InterPro" id="IPR001853">
    <property type="entry name" value="DSBA-like_thioredoxin_dom"/>
</dbReference>
<keyword evidence="5" id="KW-0574">Periplasm</keyword>
<dbReference type="GO" id="GO:0016491">
    <property type="term" value="F:oxidoreductase activity"/>
    <property type="evidence" value="ECO:0007669"/>
    <property type="project" value="InterPro"/>
</dbReference>
<evidence type="ECO:0000256" key="2">
    <source>
        <dbReference type="ARBA" id="ARBA00005791"/>
    </source>
</evidence>
<sequence>MLKKLLMLAGLLLALVAGGAHAQLQAGRDYDLINPPQPTNARGKVEVIEFFSYMCPHCDAFDPILDKWLKTLPRDVVFRRVPVIFRPQWEATARLYYTLEAMGELNRLHSAVFTAIHRQYQDLSTEAGVTAWAVKNGLDRKKFVATYESFAVQSRTQGAKQMQGSYGIPGVPAIVVAGKYRTPDEFPGGFDGLLKLVDKLIVKARAEQGRK</sequence>
<dbReference type="CDD" id="cd03019">
    <property type="entry name" value="DsbA_DsbA"/>
    <property type="match status" value="1"/>
</dbReference>
<evidence type="ECO:0000259" key="8">
    <source>
        <dbReference type="PROSITE" id="PS51352"/>
    </source>
</evidence>
<proteinExistence type="inferred from homology"/>
<evidence type="ECO:0000256" key="7">
    <source>
        <dbReference type="ARBA" id="ARBA00023284"/>
    </source>
</evidence>
<keyword evidence="7" id="KW-0676">Redox-active center</keyword>